<proteinExistence type="inferred from homology"/>
<evidence type="ECO:0000256" key="1">
    <source>
        <dbReference type="ARBA" id="ARBA00009928"/>
    </source>
</evidence>
<feature type="region of interest" description="Disordered" evidence="10">
    <location>
        <begin position="42"/>
        <end position="63"/>
    </location>
</feature>
<evidence type="ECO:0000256" key="5">
    <source>
        <dbReference type="ARBA" id="ARBA00023008"/>
    </source>
</evidence>
<evidence type="ECO:0000256" key="8">
    <source>
        <dbReference type="PIRSR" id="PIRSR000290-2"/>
    </source>
</evidence>
<evidence type="ECO:0000259" key="12">
    <source>
        <dbReference type="PROSITE" id="PS00498"/>
    </source>
</evidence>
<feature type="domain" description="Tyrosinase copper-binding" evidence="11">
    <location>
        <begin position="194"/>
        <end position="211"/>
    </location>
</feature>
<feature type="disulfide bond" evidence="8">
    <location>
        <begin position="111"/>
        <end position="174"/>
    </location>
</feature>
<dbReference type="PANTHER" id="PTHR11474:SF76">
    <property type="entry name" value="SHKT DOMAIN-CONTAINING PROTEIN"/>
    <property type="match status" value="1"/>
</dbReference>
<dbReference type="InterPro" id="IPR022740">
    <property type="entry name" value="Polyphenol_oxidase_C"/>
</dbReference>
<dbReference type="EMBL" id="OU503039">
    <property type="protein sequence ID" value="CAI9759834.1"/>
    <property type="molecule type" value="Genomic_DNA"/>
</dbReference>
<dbReference type="PANTHER" id="PTHR11474">
    <property type="entry name" value="TYROSINASE FAMILY MEMBER"/>
    <property type="match status" value="1"/>
</dbReference>
<dbReference type="InterPro" id="IPR050316">
    <property type="entry name" value="Tyrosinase/Hemocyanin"/>
</dbReference>
<feature type="binding site" evidence="7">
    <location>
        <position position="194"/>
    </location>
    <ligand>
        <name>Cu cation</name>
        <dbReference type="ChEBI" id="CHEBI:23378"/>
        <label>A</label>
    </ligand>
</feature>
<dbReference type="PIRSF" id="PIRSF000290">
    <property type="entry name" value="PPO_plant"/>
    <property type="match status" value="1"/>
</dbReference>
<name>A0AAD2DMV8_9LAMI</name>
<evidence type="ECO:0000256" key="10">
    <source>
        <dbReference type="SAM" id="MobiDB-lite"/>
    </source>
</evidence>
<evidence type="ECO:0000313" key="14">
    <source>
        <dbReference type="Proteomes" id="UP000834106"/>
    </source>
</evidence>
<evidence type="ECO:0000259" key="11">
    <source>
        <dbReference type="PROSITE" id="PS00497"/>
    </source>
</evidence>
<dbReference type="PROSITE" id="PS00498">
    <property type="entry name" value="TYROSINASE_2"/>
    <property type="match status" value="1"/>
</dbReference>
<dbReference type="Proteomes" id="UP000834106">
    <property type="component" value="Chromosome 4"/>
</dbReference>
<keyword evidence="5 7" id="KW-0186">Copper</keyword>
<comment type="cofactor">
    <cofactor evidence="7">
        <name>Cu(2+)</name>
        <dbReference type="ChEBI" id="CHEBI:29036"/>
    </cofactor>
    <text evidence="7">Binds 2 copper ions per subunit.</text>
</comment>
<feature type="binding site" evidence="7">
    <location>
        <position position="363"/>
    </location>
    <ligand>
        <name>Cu cation</name>
        <dbReference type="ChEBI" id="CHEBI:23378"/>
        <label>B</label>
    </ligand>
</feature>
<dbReference type="AlphaFoldDB" id="A0AAD2DMV8"/>
<organism evidence="13 14">
    <name type="scientific">Fraxinus pennsylvanica</name>
    <dbReference type="NCBI Taxonomy" id="56036"/>
    <lineage>
        <taxon>Eukaryota</taxon>
        <taxon>Viridiplantae</taxon>
        <taxon>Streptophyta</taxon>
        <taxon>Embryophyta</taxon>
        <taxon>Tracheophyta</taxon>
        <taxon>Spermatophyta</taxon>
        <taxon>Magnoliopsida</taxon>
        <taxon>eudicotyledons</taxon>
        <taxon>Gunneridae</taxon>
        <taxon>Pentapetalae</taxon>
        <taxon>asterids</taxon>
        <taxon>lamiids</taxon>
        <taxon>Lamiales</taxon>
        <taxon>Oleaceae</taxon>
        <taxon>Oleeae</taxon>
        <taxon>Fraxinus</taxon>
    </lineage>
</organism>
<dbReference type="InterPro" id="IPR022739">
    <property type="entry name" value="Polyphenol_oxidase_cen"/>
</dbReference>
<evidence type="ECO:0000256" key="9">
    <source>
        <dbReference type="PIRSR" id="PIRSR000290-3"/>
    </source>
</evidence>
<evidence type="ECO:0000256" key="4">
    <source>
        <dbReference type="ARBA" id="ARBA00023002"/>
    </source>
</evidence>
<reference evidence="13" key="1">
    <citation type="submission" date="2023-05" db="EMBL/GenBank/DDBJ databases">
        <authorList>
            <person name="Huff M."/>
        </authorList>
    </citation>
    <scope>NUCLEOTIDE SEQUENCE</scope>
</reference>
<dbReference type="Gene3D" id="1.10.1280.10">
    <property type="entry name" value="Di-copper center containing domain from catechol oxidase"/>
    <property type="match status" value="1"/>
</dbReference>
<evidence type="ECO:0000256" key="6">
    <source>
        <dbReference type="ARBA" id="ARBA00023157"/>
    </source>
</evidence>
<feature type="binding site" evidence="7">
    <location>
        <position position="332"/>
    </location>
    <ligand>
        <name>Cu cation</name>
        <dbReference type="ChEBI" id="CHEBI:23378"/>
        <label>B</label>
    </ligand>
</feature>
<dbReference type="Pfam" id="PF12142">
    <property type="entry name" value="PPO1_DWL"/>
    <property type="match status" value="1"/>
</dbReference>
<evidence type="ECO:0000256" key="2">
    <source>
        <dbReference type="ARBA" id="ARBA00022723"/>
    </source>
</evidence>
<protein>
    <recommendedName>
        <fullName evidence="11 12">Tyrosinase copper-binding domain-containing protein</fullName>
    </recommendedName>
</protein>
<dbReference type="PROSITE" id="PS00497">
    <property type="entry name" value="TYROSINASE_1"/>
    <property type="match status" value="1"/>
</dbReference>
<keyword evidence="14" id="KW-1185">Reference proteome</keyword>
<dbReference type="PRINTS" id="PR00092">
    <property type="entry name" value="TYROSINASE"/>
</dbReference>
<dbReference type="GO" id="GO:0004097">
    <property type="term" value="F:catechol oxidase activity"/>
    <property type="evidence" value="ECO:0007669"/>
    <property type="project" value="InterPro"/>
</dbReference>
<gene>
    <name evidence="13" type="ORF">FPE_LOCUS7264</name>
</gene>
<feature type="compositionally biased region" description="Polar residues" evidence="10">
    <location>
        <begin position="52"/>
        <end position="62"/>
    </location>
</feature>
<feature type="binding site" evidence="7">
    <location>
        <position position="203"/>
    </location>
    <ligand>
        <name>Cu cation</name>
        <dbReference type="ChEBI" id="CHEBI:23378"/>
        <label>A</label>
    </ligand>
</feature>
<feature type="binding site" evidence="7">
    <location>
        <position position="173"/>
    </location>
    <ligand>
        <name>Cu cation</name>
        <dbReference type="ChEBI" id="CHEBI:23378"/>
        <label>A</label>
    </ligand>
</feature>
<dbReference type="GO" id="GO:0046148">
    <property type="term" value="P:pigment biosynthetic process"/>
    <property type="evidence" value="ECO:0007669"/>
    <property type="project" value="InterPro"/>
</dbReference>
<feature type="compositionally biased region" description="Basic and acidic residues" evidence="10">
    <location>
        <begin position="42"/>
        <end position="51"/>
    </location>
</feature>
<feature type="domain" description="Tyrosinase copper-binding" evidence="12">
    <location>
        <begin position="356"/>
        <end position="367"/>
    </location>
</feature>
<dbReference type="Pfam" id="PF12143">
    <property type="entry name" value="PPO1_KFDV"/>
    <property type="match status" value="1"/>
</dbReference>
<dbReference type="Pfam" id="PF00264">
    <property type="entry name" value="Tyrosinase"/>
    <property type="match status" value="1"/>
</dbReference>
<evidence type="ECO:0000256" key="3">
    <source>
        <dbReference type="ARBA" id="ARBA00022784"/>
    </source>
</evidence>
<dbReference type="InterPro" id="IPR002227">
    <property type="entry name" value="Tyrosinase_Cu-bd"/>
</dbReference>
<dbReference type="InterPro" id="IPR016213">
    <property type="entry name" value="Polyphenol_oxidase"/>
</dbReference>
<keyword evidence="4" id="KW-0560">Oxidoreductase</keyword>
<dbReference type="InterPro" id="IPR008922">
    <property type="entry name" value="Di-copper_centre_dom_sf"/>
</dbReference>
<feature type="disulfide bond" evidence="8">
    <location>
        <begin position="98"/>
        <end position="112"/>
    </location>
</feature>
<comment type="similarity">
    <text evidence="1">Belongs to the tyrosinase family.</text>
</comment>
<evidence type="ECO:0000313" key="13">
    <source>
        <dbReference type="EMBL" id="CAI9759834.1"/>
    </source>
</evidence>
<feature type="cross-link" description="2'-(S-cysteinyl)-histidine (Cys-His)" evidence="9">
    <location>
        <begin position="177"/>
        <end position="194"/>
    </location>
</feature>
<accession>A0AAD2DMV8</accession>
<evidence type="ECO:0000256" key="7">
    <source>
        <dbReference type="PIRSR" id="PIRSR000290-1"/>
    </source>
</evidence>
<keyword evidence="6 8" id="KW-1015">Disulfide bond</keyword>
<keyword evidence="3" id="KW-0883">Thioether bond</keyword>
<keyword evidence="2 7" id="KW-0479">Metal-binding</keyword>
<dbReference type="SUPFAM" id="SSF48056">
    <property type="entry name" value="Di-copper centre-containing domain"/>
    <property type="match status" value="1"/>
</dbReference>
<dbReference type="GO" id="GO:0046872">
    <property type="term" value="F:metal ion binding"/>
    <property type="evidence" value="ECO:0007669"/>
    <property type="project" value="UniProtKB-KW"/>
</dbReference>
<sequence length="573" mass="64274">MASFRAMSSATNCIPYSSSFSSKKSSFSNNRRNPVVKVTCKDRIGDHRPETTSKNGENSQGTLDRRDVLLGLGGLYSTSLAANPMALAKPALPDFKDCVEATQSNDVPINCCPPAATRIKDYVPSATTIRTRMDAQSITVDSDYYQKYSAAIQKMRNLSPADPRNFRQQANVHCAYCVGGYTLQGNPQLLYEIHGSWLFFPWHRWYLYFFEKICQNLIDDDTFVLPFWNWDAPGGMQIPPMYNSIVTSPLYDCLRNPDHLPPSVINLEWSDGDPTVPPNDQIKYNLAIMYAQMITQSKTPTDFFGSPYRAGDDITTLDGAGQIEQTPHNNVHSWTGTVVDSSNPINMGALYSAARDPIFFAHHANIDRLWTIWLNQLKGTNFTDPDWLNAYFIFYNEEAKPVRVKIQDCLDTSKLGYTYEDVPIPWLDVSAKSTPRATAKTLPSAPDPSQIFPTTLDNPINVIVERPKNSGSGSSEEILIIEGIEYDKGNYVKFNVYINEDDVNACHPDNTEFLGSFSSLPHGHGMNVRTNKRFRISEVLEELGAQDYDRVLVTLVPKSTPVTINGVRIEFES</sequence>
<feature type="binding site" evidence="7">
    <location>
        <position position="328"/>
    </location>
    <ligand>
        <name>Cu cation</name>
        <dbReference type="ChEBI" id="CHEBI:23378"/>
        <label>B</label>
    </ligand>
</feature>